<keyword evidence="2" id="KW-0808">Transferase</keyword>
<dbReference type="PANTHER" id="PTHR43300:SF11">
    <property type="entry name" value="ACETYLTRANSFERASE RV3034C-RELATED"/>
    <property type="match status" value="1"/>
</dbReference>
<evidence type="ECO:0000313" key="6">
    <source>
        <dbReference type="Proteomes" id="UP001317191"/>
    </source>
</evidence>
<dbReference type="Proteomes" id="UP001317191">
    <property type="component" value="Unassembled WGS sequence"/>
</dbReference>
<dbReference type="Pfam" id="PF00132">
    <property type="entry name" value="Hexapep"/>
    <property type="match status" value="1"/>
</dbReference>
<dbReference type="RefSeq" id="WP_250592530.1">
    <property type="nucleotide sequence ID" value="NZ_JAMLJM010000004.1"/>
</dbReference>
<keyword evidence="4" id="KW-0012">Acyltransferase</keyword>
<gene>
    <name evidence="5" type="ORF">NAT50_07105</name>
</gene>
<comment type="caution">
    <text evidence="5">The sequence shown here is derived from an EMBL/GenBank/DDBJ whole genome shotgun (WGS) entry which is preliminary data.</text>
</comment>
<proteinExistence type="inferred from homology"/>
<protein>
    <submittedName>
        <fullName evidence="5">CatB-related O-acetyltransferase</fullName>
    </submittedName>
</protein>
<keyword evidence="3" id="KW-0677">Repeat</keyword>
<name>A0ABT0TNP2_9FLAO</name>
<reference evidence="5 6" key="1">
    <citation type="submission" date="2022-05" db="EMBL/GenBank/DDBJ databases">
        <title>Flavobacterium sp., isolated from activated sludge.</title>
        <authorList>
            <person name="Ran Q."/>
        </authorList>
    </citation>
    <scope>NUCLEOTIDE SEQUENCE [LARGE SCALE GENOMIC DNA]</scope>
    <source>
        <strain evidence="5 6">HXWNR70</strain>
    </source>
</reference>
<organism evidence="5 6">
    <name type="scientific">Flavobacterium luminosum</name>
    <dbReference type="NCBI Taxonomy" id="2949086"/>
    <lineage>
        <taxon>Bacteria</taxon>
        <taxon>Pseudomonadati</taxon>
        <taxon>Bacteroidota</taxon>
        <taxon>Flavobacteriia</taxon>
        <taxon>Flavobacteriales</taxon>
        <taxon>Flavobacteriaceae</taxon>
        <taxon>Flavobacterium</taxon>
    </lineage>
</organism>
<dbReference type="InterPro" id="IPR001451">
    <property type="entry name" value="Hexapep"/>
</dbReference>
<evidence type="ECO:0000256" key="1">
    <source>
        <dbReference type="ARBA" id="ARBA00007274"/>
    </source>
</evidence>
<dbReference type="CDD" id="cd03349">
    <property type="entry name" value="LbH_XAT"/>
    <property type="match status" value="1"/>
</dbReference>
<evidence type="ECO:0000256" key="3">
    <source>
        <dbReference type="ARBA" id="ARBA00022737"/>
    </source>
</evidence>
<dbReference type="PANTHER" id="PTHR43300">
    <property type="entry name" value="ACETYLTRANSFERASE"/>
    <property type="match status" value="1"/>
</dbReference>
<dbReference type="InterPro" id="IPR011004">
    <property type="entry name" value="Trimer_LpxA-like_sf"/>
</dbReference>
<dbReference type="InterPro" id="IPR018357">
    <property type="entry name" value="Hexapep_transf_CS"/>
</dbReference>
<accession>A0ABT0TNP2</accession>
<evidence type="ECO:0000313" key="5">
    <source>
        <dbReference type="EMBL" id="MCL9809124.1"/>
    </source>
</evidence>
<comment type="similarity">
    <text evidence="1">Belongs to the transferase hexapeptide repeat family.</text>
</comment>
<keyword evidence="6" id="KW-1185">Reference proteome</keyword>
<dbReference type="EMBL" id="JAMLJM010000004">
    <property type="protein sequence ID" value="MCL9809124.1"/>
    <property type="molecule type" value="Genomic_DNA"/>
</dbReference>
<dbReference type="Gene3D" id="2.160.10.10">
    <property type="entry name" value="Hexapeptide repeat proteins"/>
    <property type="match status" value="1"/>
</dbReference>
<evidence type="ECO:0000256" key="2">
    <source>
        <dbReference type="ARBA" id="ARBA00022679"/>
    </source>
</evidence>
<dbReference type="SUPFAM" id="SSF51161">
    <property type="entry name" value="Trimeric LpxA-like enzymes"/>
    <property type="match status" value="1"/>
</dbReference>
<dbReference type="InterPro" id="IPR050179">
    <property type="entry name" value="Trans_hexapeptide_repeat"/>
</dbReference>
<evidence type="ECO:0000256" key="4">
    <source>
        <dbReference type="ARBA" id="ARBA00023315"/>
    </source>
</evidence>
<sequence length="219" mass="24736">MIKLLKILNAIRLDIKRYFLSKYNNVDWRLRNPHNYTTISKNVKNSALIQVGKYSYGEINVQSFENENEKLIIGNFVSIADNVVFVLGGNHQISAFTTYPLKAIFSEPFSKDDAQTKGAVVIEDEVWIGTNVMIMSGVTIGKGAIIAAGSIVVKDVAPFSIVGGNPADFLKWRIPENLIHKRSKMNLKDLHIEGIKKEMDLFYKTLDEDLLKEIEEKLC</sequence>
<dbReference type="PROSITE" id="PS00101">
    <property type="entry name" value="HEXAPEP_TRANSFERASES"/>
    <property type="match status" value="1"/>
</dbReference>